<feature type="chain" id="PRO_5022755608" evidence="2">
    <location>
        <begin position="21"/>
        <end position="147"/>
    </location>
</feature>
<evidence type="ECO:0000313" key="4">
    <source>
        <dbReference type="Proteomes" id="UP000324222"/>
    </source>
</evidence>
<feature type="signal peptide" evidence="2">
    <location>
        <begin position="1"/>
        <end position="20"/>
    </location>
</feature>
<feature type="compositionally biased region" description="Pro residues" evidence="1">
    <location>
        <begin position="27"/>
        <end position="39"/>
    </location>
</feature>
<keyword evidence="4" id="KW-1185">Reference proteome</keyword>
<accession>A0A5B7CR30</accession>
<reference evidence="3 4" key="1">
    <citation type="submission" date="2019-05" db="EMBL/GenBank/DDBJ databases">
        <title>Another draft genome of Portunus trituberculatus and its Hox gene families provides insights of decapod evolution.</title>
        <authorList>
            <person name="Jeong J.-H."/>
            <person name="Song I."/>
            <person name="Kim S."/>
            <person name="Choi T."/>
            <person name="Kim D."/>
            <person name="Ryu S."/>
            <person name="Kim W."/>
        </authorList>
    </citation>
    <scope>NUCLEOTIDE SEQUENCE [LARGE SCALE GENOMIC DNA]</scope>
    <source>
        <tissue evidence="3">Muscle</tissue>
    </source>
</reference>
<protein>
    <submittedName>
        <fullName evidence="3">Uncharacterized protein</fullName>
    </submittedName>
</protein>
<dbReference type="Proteomes" id="UP000324222">
    <property type="component" value="Unassembled WGS sequence"/>
</dbReference>
<evidence type="ECO:0000256" key="2">
    <source>
        <dbReference type="SAM" id="SignalP"/>
    </source>
</evidence>
<comment type="caution">
    <text evidence="3">The sequence shown here is derived from an EMBL/GenBank/DDBJ whole genome shotgun (WGS) entry which is preliminary data.</text>
</comment>
<organism evidence="3 4">
    <name type="scientific">Portunus trituberculatus</name>
    <name type="common">Swimming crab</name>
    <name type="synonym">Neptunus trituberculatus</name>
    <dbReference type="NCBI Taxonomy" id="210409"/>
    <lineage>
        <taxon>Eukaryota</taxon>
        <taxon>Metazoa</taxon>
        <taxon>Ecdysozoa</taxon>
        <taxon>Arthropoda</taxon>
        <taxon>Crustacea</taxon>
        <taxon>Multicrustacea</taxon>
        <taxon>Malacostraca</taxon>
        <taxon>Eumalacostraca</taxon>
        <taxon>Eucarida</taxon>
        <taxon>Decapoda</taxon>
        <taxon>Pleocyemata</taxon>
        <taxon>Brachyura</taxon>
        <taxon>Eubrachyura</taxon>
        <taxon>Portunoidea</taxon>
        <taxon>Portunidae</taxon>
        <taxon>Portuninae</taxon>
        <taxon>Portunus</taxon>
    </lineage>
</organism>
<dbReference type="EMBL" id="VSRR010000187">
    <property type="protein sequence ID" value="MPC11910.1"/>
    <property type="molecule type" value="Genomic_DNA"/>
</dbReference>
<sequence>MTGGARVLIIAFHVCFPCHIDPPMPPPPPPPPLLPPSPPSHCSHATPNTSSLLPPHQDIHSSSHGILVTASTSLLPPRRHPNTTSHNTRHTPPEPSRRHQHAITTIFIPSVYCTATPPLPQHRHPTPTLATLTTASTLPKALQITTT</sequence>
<keyword evidence="2" id="KW-0732">Signal</keyword>
<feature type="compositionally biased region" description="Polar residues" evidence="1">
    <location>
        <begin position="60"/>
        <end position="74"/>
    </location>
</feature>
<evidence type="ECO:0000313" key="3">
    <source>
        <dbReference type="EMBL" id="MPC11910.1"/>
    </source>
</evidence>
<feature type="compositionally biased region" description="Polar residues" evidence="1">
    <location>
        <begin position="43"/>
        <end position="52"/>
    </location>
</feature>
<evidence type="ECO:0000256" key="1">
    <source>
        <dbReference type="SAM" id="MobiDB-lite"/>
    </source>
</evidence>
<dbReference type="AlphaFoldDB" id="A0A5B7CR30"/>
<name>A0A5B7CR30_PORTR</name>
<gene>
    <name evidence="3" type="ORF">E2C01_004585</name>
</gene>
<proteinExistence type="predicted"/>
<feature type="region of interest" description="Disordered" evidence="1">
    <location>
        <begin position="27"/>
        <end position="99"/>
    </location>
</feature>